<feature type="domain" description="Glycoside hydrolase family 3 N-terminal" evidence="5">
    <location>
        <begin position="60"/>
        <end position="381"/>
    </location>
</feature>
<sequence>MQKKYHSVLCGFALCICAVALAVLCACAVQNTGSTPQPGTQPATQPPTQDPIAEQLEKMTLTEKVGQLVTAGFDGYEVDEDLNRLITRKGIGGVILFSDNIESAPQLTALTNQIKQAAQDGIPVLIGMDEEGGSVSRLPEDVLSMPPAYTVAQNGGPDACYEGGKNIARQLTAFGLQTGFSPVLDIWSNPDNTVIGNRAYGTDAQSVASCGIAAMNGVLDGGGIPVVKHFPGHGDTDTDSHYDLPVVTKTKRQLYKSELIPFKQAISQGAPAVMVSHILCSELDEEYPASLSKTLVQGLLRNEMGFDGVVFTDDLTMGAITESYSLEQACVLAVNAGCDMLLVCHEYDNVYTVLEALETAAESGKISMQRIDEAVARILRLKSDYTVTSDFISLPNVTALNSATQVFWDEKR</sequence>
<gene>
    <name evidence="6" type="primary">nagZ</name>
    <name evidence="6" type="ORF">IAD32_03805</name>
</gene>
<dbReference type="PANTHER" id="PTHR30480">
    <property type="entry name" value="BETA-HEXOSAMINIDASE-RELATED"/>
    <property type="match status" value="1"/>
</dbReference>
<dbReference type="PROSITE" id="PS00775">
    <property type="entry name" value="GLYCOSYL_HYDROL_F3"/>
    <property type="match status" value="1"/>
</dbReference>
<dbReference type="GO" id="GO:0005975">
    <property type="term" value="P:carbohydrate metabolic process"/>
    <property type="evidence" value="ECO:0007669"/>
    <property type="project" value="InterPro"/>
</dbReference>
<dbReference type="InterPro" id="IPR001764">
    <property type="entry name" value="Glyco_hydro_3_N"/>
</dbReference>
<dbReference type="GO" id="GO:0004563">
    <property type="term" value="F:beta-N-acetylhexosaminidase activity"/>
    <property type="evidence" value="ECO:0007669"/>
    <property type="project" value="UniProtKB-EC"/>
</dbReference>
<protein>
    <submittedName>
        <fullName evidence="6">Beta-N-acetylhexosaminidase</fullName>
        <ecNumber evidence="6">3.2.1.52</ecNumber>
    </submittedName>
</protein>
<keyword evidence="4" id="KW-0732">Signal</keyword>
<dbReference type="Proteomes" id="UP000886787">
    <property type="component" value="Unassembled WGS sequence"/>
</dbReference>
<keyword evidence="3 6" id="KW-0326">Glycosidase</keyword>
<dbReference type="InterPro" id="IPR019800">
    <property type="entry name" value="Glyco_hydro_3_AS"/>
</dbReference>
<evidence type="ECO:0000256" key="4">
    <source>
        <dbReference type="SAM" id="SignalP"/>
    </source>
</evidence>
<dbReference type="SUPFAM" id="SSF51445">
    <property type="entry name" value="(Trans)glycosidases"/>
    <property type="match status" value="1"/>
</dbReference>
<dbReference type="NCBIfam" id="NF003740">
    <property type="entry name" value="PRK05337.1"/>
    <property type="match status" value="1"/>
</dbReference>
<dbReference type="PANTHER" id="PTHR30480:SF16">
    <property type="entry name" value="GLYCOSIDE HYDROLASE FAMILY 3 DOMAIN PROTEIN"/>
    <property type="match status" value="1"/>
</dbReference>
<dbReference type="PROSITE" id="PS51257">
    <property type="entry name" value="PROKAR_LIPOPROTEIN"/>
    <property type="match status" value="1"/>
</dbReference>
<evidence type="ECO:0000313" key="6">
    <source>
        <dbReference type="EMBL" id="HIQ80390.1"/>
    </source>
</evidence>
<dbReference type="Pfam" id="PF00933">
    <property type="entry name" value="Glyco_hydro_3"/>
    <property type="match status" value="1"/>
</dbReference>
<dbReference type="EMBL" id="DVFW01000021">
    <property type="protein sequence ID" value="HIQ80390.1"/>
    <property type="molecule type" value="Genomic_DNA"/>
</dbReference>
<dbReference type="InterPro" id="IPR050226">
    <property type="entry name" value="NagZ_Beta-hexosaminidase"/>
</dbReference>
<dbReference type="GO" id="GO:0009254">
    <property type="term" value="P:peptidoglycan turnover"/>
    <property type="evidence" value="ECO:0007669"/>
    <property type="project" value="TreeGrafter"/>
</dbReference>
<dbReference type="AlphaFoldDB" id="A0A9D1CVE7"/>
<evidence type="ECO:0000256" key="3">
    <source>
        <dbReference type="ARBA" id="ARBA00023295"/>
    </source>
</evidence>
<reference evidence="6" key="1">
    <citation type="submission" date="2020-10" db="EMBL/GenBank/DDBJ databases">
        <authorList>
            <person name="Gilroy R."/>
        </authorList>
    </citation>
    <scope>NUCLEOTIDE SEQUENCE</scope>
    <source>
        <strain evidence="6">ChiSjej1B19-3389</strain>
    </source>
</reference>
<name>A0A9D1CVE7_9FIRM</name>
<reference evidence="6" key="2">
    <citation type="journal article" date="2021" name="PeerJ">
        <title>Extensive microbial diversity within the chicken gut microbiome revealed by metagenomics and culture.</title>
        <authorList>
            <person name="Gilroy R."/>
            <person name="Ravi A."/>
            <person name="Getino M."/>
            <person name="Pursley I."/>
            <person name="Horton D.L."/>
            <person name="Alikhan N.F."/>
            <person name="Baker D."/>
            <person name="Gharbi K."/>
            <person name="Hall N."/>
            <person name="Watson M."/>
            <person name="Adriaenssens E.M."/>
            <person name="Foster-Nyarko E."/>
            <person name="Jarju S."/>
            <person name="Secka A."/>
            <person name="Antonio M."/>
            <person name="Oren A."/>
            <person name="Chaudhuri R.R."/>
            <person name="La Ragione R."/>
            <person name="Hildebrand F."/>
            <person name="Pallen M.J."/>
        </authorList>
    </citation>
    <scope>NUCLEOTIDE SEQUENCE</scope>
    <source>
        <strain evidence="6">ChiSjej1B19-3389</strain>
    </source>
</reference>
<evidence type="ECO:0000313" key="7">
    <source>
        <dbReference type="Proteomes" id="UP000886787"/>
    </source>
</evidence>
<accession>A0A9D1CVE7</accession>
<evidence type="ECO:0000256" key="1">
    <source>
        <dbReference type="ARBA" id="ARBA00005336"/>
    </source>
</evidence>
<dbReference type="Gene3D" id="3.20.20.300">
    <property type="entry name" value="Glycoside hydrolase, family 3, N-terminal domain"/>
    <property type="match status" value="1"/>
</dbReference>
<dbReference type="InterPro" id="IPR017853">
    <property type="entry name" value="GH"/>
</dbReference>
<dbReference type="InterPro" id="IPR036962">
    <property type="entry name" value="Glyco_hydro_3_N_sf"/>
</dbReference>
<proteinExistence type="inferred from homology"/>
<feature type="signal peptide" evidence="4">
    <location>
        <begin position="1"/>
        <end position="22"/>
    </location>
</feature>
<organism evidence="6 7">
    <name type="scientific">Candidatus Scatavimonas merdigallinarum</name>
    <dbReference type="NCBI Taxonomy" id="2840914"/>
    <lineage>
        <taxon>Bacteria</taxon>
        <taxon>Bacillati</taxon>
        <taxon>Bacillota</taxon>
        <taxon>Clostridia</taxon>
        <taxon>Eubacteriales</taxon>
        <taxon>Oscillospiraceae</taxon>
        <taxon>Oscillospiraceae incertae sedis</taxon>
        <taxon>Candidatus Scatavimonas</taxon>
    </lineage>
</organism>
<keyword evidence="2 6" id="KW-0378">Hydrolase</keyword>
<comment type="caution">
    <text evidence="6">The sequence shown here is derived from an EMBL/GenBank/DDBJ whole genome shotgun (WGS) entry which is preliminary data.</text>
</comment>
<dbReference type="EC" id="3.2.1.52" evidence="6"/>
<evidence type="ECO:0000256" key="2">
    <source>
        <dbReference type="ARBA" id="ARBA00022801"/>
    </source>
</evidence>
<feature type="chain" id="PRO_5038778347" evidence="4">
    <location>
        <begin position="23"/>
        <end position="412"/>
    </location>
</feature>
<evidence type="ECO:0000259" key="5">
    <source>
        <dbReference type="Pfam" id="PF00933"/>
    </source>
</evidence>
<comment type="similarity">
    <text evidence="1">Belongs to the glycosyl hydrolase 3 family.</text>
</comment>